<feature type="transmembrane region" description="Helical" evidence="6">
    <location>
        <begin position="147"/>
        <end position="169"/>
    </location>
</feature>
<dbReference type="InterPro" id="IPR001123">
    <property type="entry name" value="LeuE-type"/>
</dbReference>
<keyword evidence="4 6" id="KW-1133">Transmembrane helix</keyword>
<keyword evidence="2" id="KW-1003">Cell membrane</keyword>
<dbReference type="EMBL" id="FWFN01000005">
    <property type="protein sequence ID" value="SLN53929.1"/>
    <property type="molecule type" value="Genomic_DNA"/>
</dbReference>
<proteinExistence type="predicted"/>
<dbReference type="AlphaFoldDB" id="A0A1X6ZK83"/>
<dbReference type="Proteomes" id="UP000193963">
    <property type="component" value="Unassembled WGS sequence"/>
</dbReference>
<reference evidence="7 8" key="1">
    <citation type="submission" date="2017-03" db="EMBL/GenBank/DDBJ databases">
        <authorList>
            <person name="Afonso C.L."/>
            <person name="Miller P.J."/>
            <person name="Scott M.A."/>
            <person name="Spackman E."/>
            <person name="Goraichik I."/>
            <person name="Dimitrov K.M."/>
            <person name="Suarez D.L."/>
            <person name="Swayne D.E."/>
        </authorList>
    </citation>
    <scope>NUCLEOTIDE SEQUENCE [LARGE SCALE GENOMIC DNA]</scope>
    <source>
        <strain evidence="7 8">CECT 7751</strain>
    </source>
</reference>
<evidence type="ECO:0000256" key="5">
    <source>
        <dbReference type="ARBA" id="ARBA00023136"/>
    </source>
</evidence>
<dbReference type="Pfam" id="PF01810">
    <property type="entry name" value="LysE"/>
    <property type="match status" value="1"/>
</dbReference>
<comment type="subcellular location">
    <subcellularLocation>
        <location evidence="1">Cell membrane</location>
        <topology evidence="1">Multi-pass membrane protein</topology>
    </subcellularLocation>
</comment>
<dbReference type="GO" id="GO:0015171">
    <property type="term" value="F:amino acid transmembrane transporter activity"/>
    <property type="evidence" value="ECO:0007669"/>
    <property type="project" value="TreeGrafter"/>
</dbReference>
<evidence type="ECO:0000256" key="4">
    <source>
        <dbReference type="ARBA" id="ARBA00022989"/>
    </source>
</evidence>
<keyword evidence="3 6" id="KW-0812">Transmembrane</keyword>
<feature type="transmembrane region" description="Helical" evidence="6">
    <location>
        <begin position="181"/>
        <end position="203"/>
    </location>
</feature>
<protein>
    <submittedName>
        <fullName evidence="7">Cysteine/O-acetylserine efflux protein</fullName>
    </submittedName>
</protein>
<name>A0A1X6ZK83_9RHOB</name>
<evidence type="ECO:0000313" key="7">
    <source>
        <dbReference type="EMBL" id="SLN53929.1"/>
    </source>
</evidence>
<gene>
    <name evidence="7" type="primary">eamB_3</name>
    <name evidence="7" type="ORF">PSM7751_02607</name>
</gene>
<keyword evidence="8" id="KW-1185">Reference proteome</keyword>
<organism evidence="7 8">
    <name type="scientific">Pseudooceanicola marinus</name>
    <dbReference type="NCBI Taxonomy" id="396013"/>
    <lineage>
        <taxon>Bacteria</taxon>
        <taxon>Pseudomonadati</taxon>
        <taxon>Pseudomonadota</taxon>
        <taxon>Alphaproteobacteria</taxon>
        <taxon>Rhodobacterales</taxon>
        <taxon>Paracoccaceae</taxon>
        <taxon>Pseudooceanicola</taxon>
    </lineage>
</organism>
<feature type="transmembrane region" description="Helical" evidence="6">
    <location>
        <begin position="81"/>
        <end position="98"/>
    </location>
</feature>
<evidence type="ECO:0000256" key="6">
    <source>
        <dbReference type="SAM" id="Phobius"/>
    </source>
</evidence>
<dbReference type="GO" id="GO:0033228">
    <property type="term" value="P:cysteine export across plasma membrane"/>
    <property type="evidence" value="ECO:0007669"/>
    <property type="project" value="TreeGrafter"/>
</dbReference>
<keyword evidence="5 6" id="KW-0472">Membrane</keyword>
<sequence length="204" mass="22057">MPPFLPAVPLEVLTALFLFCFVSSVTPGPNNLMVMASGANFGYRRTVPHMLGIGVGFSVMVALVGLGLMQVFDLYPVVRQGLMVACAAYLLYLAWKIAHAAPPEGGDATGRPMTFLQAAAFQWVNPKAWVMGMSAVTLYAPDRNLGAVLLIATMFGLVCIPANSVWILLGQEVRRLLHRPGLLRAFNWTMAALLVASLIPVVYH</sequence>
<accession>A0A1X6ZK83</accession>
<feature type="transmembrane region" description="Helical" evidence="6">
    <location>
        <begin position="51"/>
        <end position="69"/>
    </location>
</feature>
<evidence type="ECO:0000256" key="2">
    <source>
        <dbReference type="ARBA" id="ARBA00022475"/>
    </source>
</evidence>
<dbReference type="PANTHER" id="PTHR30086:SF20">
    <property type="entry name" value="ARGININE EXPORTER PROTEIN ARGO-RELATED"/>
    <property type="match status" value="1"/>
</dbReference>
<evidence type="ECO:0000256" key="1">
    <source>
        <dbReference type="ARBA" id="ARBA00004651"/>
    </source>
</evidence>
<evidence type="ECO:0000256" key="3">
    <source>
        <dbReference type="ARBA" id="ARBA00022692"/>
    </source>
</evidence>
<dbReference type="PANTHER" id="PTHR30086">
    <property type="entry name" value="ARGININE EXPORTER PROTEIN ARGO"/>
    <property type="match status" value="1"/>
</dbReference>
<dbReference type="GO" id="GO:0005886">
    <property type="term" value="C:plasma membrane"/>
    <property type="evidence" value="ECO:0007669"/>
    <property type="project" value="UniProtKB-SubCell"/>
</dbReference>
<dbReference type="RefSeq" id="WP_085888653.1">
    <property type="nucleotide sequence ID" value="NZ_FWFN01000005.1"/>
</dbReference>
<evidence type="ECO:0000313" key="8">
    <source>
        <dbReference type="Proteomes" id="UP000193963"/>
    </source>
</evidence>